<dbReference type="Gene3D" id="3.40.630.30">
    <property type="match status" value="1"/>
</dbReference>
<name>A0ABX7R3N9_9GAMM</name>
<accession>A0ABX7R3N9</accession>
<feature type="domain" description="N-acetyltransferase" evidence="1">
    <location>
        <begin position="2"/>
        <end position="145"/>
    </location>
</feature>
<dbReference type="CDD" id="cd04301">
    <property type="entry name" value="NAT_SF"/>
    <property type="match status" value="1"/>
</dbReference>
<evidence type="ECO:0000313" key="2">
    <source>
        <dbReference type="EMBL" id="QSX37448.1"/>
    </source>
</evidence>
<gene>
    <name evidence="2" type="ORF">JYB85_00885</name>
</gene>
<dbReference type="RefSeq" id="WP_207380679.1">
    <property type="nucleotide sequence ID" value="NZ_CP071502.1"/>
</dbReference>
<dbReference type="Proteomes" id="UP000663207">
    <property type="component" value="Chromosome"/>
</dbReference>
<reference evidence="2 3" key="1">
    <citation type="submission" date="2021-03" db="EMBL/GenBank/DDBJ databases">
        <title>Novel species identification of genus Shewanella.</title>
        <authorList>
            <person name="Liu G."/>
            <person name="Zhang Q."/>
        </authorList>
    </citation>
    <scope>NUCLEOTIDE SEQUENCE [LARGE SCALE GENOMIC DNA]</scope>
    <source>
        <strain evidence="2 3">FJAT-52962</strain>
    </source>
</reference>
<dbReference type="SUPFAM" id="SSF55729">
    <property type="entry name" value="Acyl-CoA N-acyltransferases (Nat)"/>
    <property type="match status" value="1"/>
</dbReference>
<evidence type="ECO:0000259" key="1">
    <source>
        <dbReference type="PROSITE" id="PS51186"/>
    </source>
</evidence>
<proteinExistence type="predicted"/>
<dbReference type="InterPro" id="IPR016181">
    <property type="entry name" value="Acyl_CoA_acyltransferase"/>
</dbReference>
<dbReference type="PROSITE" id="PS51186">
    <property type="entry name" value="GNAT"/>
    <property type="match status" value="1"/>
</dbReference>
<organism evidence="2 3">
    <name type="scientific">Shewanella sedimentimangrovi</name>
    <dbReference type="NCBI Taxonomy" id="2814293"/>
    <lineage>
        <taxon>Bacteria</taxon>
        <taxon>Pseudomonadati</taxon>
        <taxon>Pseudomonadota</taxon>
        <taxon>Gammaproteobacteria</taxon>
        <taxon>Alteromonadales</taxon>
        <taxon>Shewanellaceae</taxon>
        <taxon>Shewanella</taxon>
    </lineage>
</organism>
<keyword evidence="3" id="KW-1185">Reference proteome</keyword>
<protein>
    <submittedName>
        <fullName evidence="2">GNAT family N-acetyltransferase</fullName>
    </submittedName>
</protein>
<dbReference type="InterPro" id="IPR000182">
    <property type="entry name" value="GNAT_dom"/>
</dbReference>
<evidence type="ECO:0000313" key="3">
    <source>
        <dbReference type="Proteomes" id="UP000663207"/>
    </source>
</evidence>
<dbReference type="Pfam" id="PF00583">
    <property type="entry name" value="Acetyltransf_1"/>
    <property type="match status" value="1"/>
</dbReference>
<sequence>MLTIRPLQKADMAAVFRVEQACFGDHCFPDFFFRQALDAWPLGLLGAFDDAGFLLGYCLCSSAEEAGCGWIMSLAVIPEARGRGAGKALMQNLLNQQRYSSLKLTVAPDNPVLALYLGLGFIRTGEESDYFGPGEPRLLLCLDAD</sequence>
<dbReference type="EMBL" id="CP071502">
    <property type="protein sequence ID" value="QSX37448.1"/>
    <property type="molecule type" value="Genomic_DNA"/>
</dbReference>